<name>A0ABT8SW72_9HYPH</name>
<dbReference type="EMBL" id="JAUKWQ010000003">
    <property type="protein sequence ID" value="MDO1582669.1"/>
    <property type="molecule type" value="Genomic_DNA"/>
</dbReference>
<evidence type="ECO:0000256" key="3">
    <source>
        <dbReference type="ARBA" id="ARBA00022729"/>
    </source>
</evidence>
<dbReference type="Pfam" id="PF13416">
    <property type="entry name" value="SBP_bac_8"/>
    <property type="match status" value="1"/>
</dbReference>
<dbReference type="InterPro" id="IPR006311">
    <property type="entry name" value="TAT_signal"/>
</dbReference>
<dbReference type="PANTHER" id="PTHR30061:SF50">
    <property type="entry name" value="MALTOSE_MALTODEXTRIN-BINDING PERIPLASMIC PROTEIN"/>
    <property type="match status" value="1"/>
</dbReference>
<evidence type="ECO:0000256" key="4">
    <source>
        <dbReference type="ARBA" id="ARBA00022764"/>
    </source>
</evidence>
<dbReference type="Proteomes" id="UP001169006">
    <property type="component" value="Unassembled WGS sequence"/>
</dbReference>
<dbReference type="PANTHER" id="PTHR30061">
    <property type="entry name" value="MALTOSE-BINDING PERIPLASMIC PROTEIN"/>
    <property type="match status" value="1"/>
</dbReference>
<proteinExistence type="inferred from homology"/>
<protein>
    <submittedName>
        <fullName evidence="5">Extracellular solute-binding protein</fullName>
    </submittedName>
</protein>
<reference evidence="5" key="1">
    <citation type="journal article" date="2015" name="Int. J. Syst. Evol. Microbiol.">
        <title>Rhizobium oryzicola sp. nov., potential plant-growth-promoting endophytic bacteria isolated from rice roots.</title>
        <authorList>
            <person name="Zhang X.X."/>
            <person name="Gao J.S."/>
            <person name="Cao Y.H."/>
            <person name="Sheirdil R.A."/>
            <person name="Wang X.C."/>
            <person name="Zhang L."/>
        </authorList>
    </citation>
    <scope>NUCLEOTIDE SEQUENCE</scope>
    <source>
        <strain evidence="5">05753</strain>
    </source>
</reference>
<keyword evidence="6" id="KW-1185">Reference proteome</keyword>
<comment type="similarity">
    <text evidence="1">Belongs to the bacterial solute-binding protein 1 family.</text>
</comment>
<keyword evidence="3" id="KW-0732">Signal</keyword>
<sequence>MAMTTGNANSMTGMKTSRRRFLAGVAAGGLTLSVPGLRQASAQSTSGDLVFWSQLAGSKKAAGDDLEAGFTKAFPSIALKSSLYADPSQLNEKLLTAISGNTPPDLFVQHWDYTLNYGSGGKLLAMTDTVAAFGAGALDEGLLAYSSAGGPLISVPLYGTSRGLGFNKALAQAAGLDPASPPKTWEEIRHWAMAMTKRTGSLLQCAGFNLFYNDLGSFELFTLFLQSAGGSMLSDDLKAPAFNGPAGLKALQFLRDLVLVDKVTDVGFGLGTGAAADPFTQKRAGLIVAGNYNINNSLKAGIDFGASAVPLEKGGGYTSYLDPFCFAVPAAASGRAQALEFIKFALSEAEQVKFALASKNVPALKAAQRDPAVQADPLLARFVEFAKYAPTKVPALPVYSRIVPIVARAVLETMYGRKEAEAALAQADVEVRAVLKGA</sequence>
<dbReference type="PROSITE" id="PS51318">
    <property type="entry name" value="TAT"/>
    <property type="match status" value="1"/>
</dbReference>
<gene>
    <name evidence="5" type="ORF">Q2T52_11310</name>
</gene>
<accession>A0ABT8SW72</accession>
<reference evidence="5" key="2">
    <citation type="submission" date="2023-07" db="EMBL/GenBank/DDBJ databases">
        <authorList>
            <person name="Sun H."/>
        </authorList>
    </citation>
    <scope>NUCLEOTIDE SEQUENCE</scope>
    <source>
        <strain evidence="5">05753</strain>
    </source>
</reference>
<dbReference type="Gene3D" id="3.40.190.10">
    <property type="entry name" value="Periplasmic binding protein-like II"/>
    <property type="match status" value="1"/>
</dbReference>
<evidence type="ECO:0000313" key="6">
    <source>
        <dbReference type="Proteomes" id="UP001169006"/>
    </source>
</evidence>
<evidence type="ECO:0000256" key="2">
    <source>
        <dbReference type="ARBA" id="ARBA00022448"/>
    </source>
</evidence>
<comment type="caution">
    <text evidence="5">The sequence shown here is derived from an EMBL/GenBank/DDBJ whole genome shotgun (WGS) entry which is preliminary data.</text>
</comment>
<organism evidence="5 6">
    <name type="scientific">Rhizobium oryzicola</name>
    <dbReference type="NCBI Taxonomy" id="1232668"/>
    <lineage>
        <taxon>Bacteria</taxon>
        <taxon>Pseudomonadati</taxon>
        <taxon>Pseudomonadota</taxon>
        <taxon>Alphaproteobacteria</taxon>
        <taxon>Hyphomicrobiales</taxon>
        <taxon>Rhizobiaceae</taxon>
        <taxon>Rhizobium/Agrobacterium group</taxon>
        <taxon>Rhizobium</taxon>
    </lineage>
</organism>
<dbReference type="SUPFAM" id="SSF53850">
    <property type="entry name" value="Periplasmic binding protein-like II"/>
    <property type="match status" value="1"/>
</dbReference>
<evidence type="ECO:0000256" key="1">
    <source>
        <dbReference type="ARBA" id="ARBA00008520"/>
    </source>
</evidence>
<keyword evidence="4" id="KW-0574">Periplasm</keyword>
<keyword evidence="2" id="KW-0813">Transport</keyword>
<dbReference type="InterPro" id="IPR006059">
    <property type="entry name" value="SBP"/>
</dbReference>
<evidence type="ECO:0000313" key="5">
    <source>
        <dbReference type="EMBL" id="MDO1582669.1"/>
    </source>
</evidence>